<dbReference type="InParanoid" id="A0A6P3ES48"/>
<dbReference type="Pfam" id="PF17333">
    <property type="entry name" value="DEFB136"/>
    <property type="match status" value="1"/>
</dbReference>
<dbReference type="Proteomes" id="UP000515203">
    <property type="component" value="Unplaced"/>
</dbReference>
<reference evidence="3" key="1">
    <citation type="submission" date="2025-08" db="UniProtKB">
        <authorList>
            <consortium name="RefSeq"/>
        </authorList>
    </citation>
    <scope>IDENTIFICATION</scope>
</reference>
<dbReference type="OMA" id="WVAFCHN"/>
<evidence type="ECO:0000313" key="2">
    <source>
        <dbReference type="Proteomes" id="UP000515203"/>
    </source>
</evidence>
<feature type="signal peptide" evidence="1">
    <location>
        <begin position="1"/>
        <end position="21"/>
    </location>
</feature>
<dbReference type="RefSeq" id="XP_004630820.1">
    <property type="nucleotide sequence ID" value="XM_004630763.2"/>
</dbReference>
<dbReference type="GeneID" id="101561497"/>
<feature type="chain" id="PRO_5028035974" evidence="1">
    <location>
        <begin position="22"/>
        <end position="75"/>
    </location>
</feature>
<dbReference type="GO" id="GO:0050829">
    <property type="term" value="P:defense response to Gram-negative bacterium"/>
    <property type="evidence" value="ECO:0007669"/>
    <property type="project" value="Ensembl"/>
</dbReference>
<name>A0A6P3ES48_OCTDE</name>
<evidence type="ECO:0000256" key="1">
    <source>
        <dbReference type="SAM" id="SignalP"/>
    </source>
</evidence>
<keyword evidence="2" id="KW-1185">Reference proteome</keyword>
<dbReference type="OrthoDB" id="9829371at2759"/>
<sequence>MSLCLSGVLFFLMVSLPSGHGMIGNRGVELRPCKALGGLCFFGCKPGWTFVAFCHNILACCTKNKVFIPAQGKEI</sequence>
<organism evidence="2 3">
    <name type="scientific">Octodon degus</name>
    <name type="common">Degu</name>
    <name type="synonym">Sciurus degus</name>
    <dbReference type="NCBI Taxonomy" id="10160"/>
    <lineage>
        <taxon>Eukaryota</taxon>
        <taxon>Metazoa</taxon>
        <taxon>Chordata</taxon>
        <taxon>Craniata</taxon>
        <taxon>Vertebrata</taxon>
        <taxon>Euteleostomi</taxon>
        <taxon>Mammalia</taxon>
        <taxon>Eutheria</taxon>
        <taxon>Euarchontoglires</taxon>
        <taxon>Glires</taxon>
        <taxon>Rodentia</taxon>
        <taxon>Hystricomorpha</taxon>
        <taxon>Octodontidae</taxon>
        <taxon>Octodon</taxon>
    </lineage>
</organism>
<protein>
    <submittedName>
        <fullName evidence="3">Beta-defensin 136</fullName>
    </submittedName>
</protein>
<dbReference type="GO" id="GO:0001530">
    <property type="term" value="F:lipopolysaccharide binding"/>
    <property type="evidence" value="ECO:0007669"/>
    <property type="project" value="Ensembl"/>
</dbReference>
<dbReference type="FunCoup" id="A0A6P3ES48">
    <property type="interactions" value="3"/>
</dbReference>
<keyword evidence="1" id="KW-0732">Signal</keyword>
<dbReference type="AlphaFoldDB" id="A0A6P3ES48"/>
<evidence type="ECO:0000313" key="3">
    <source>
        <dbReference type="RefSeq" id="XP_004630820.1"/>
    </source>
</evidence>
<dbReference type="GO" id="GO:0140367">
    <property type="term" value="P:antibacterial innate immune response"/>
    <property type="evidence" value="ECO:0007669"/>
    <property type="project" value="Ensembl"/>
</dbReference>
<accession>A0A6P3ES48</accession>
<dbReference type="GO" id="GO:0061760">
    <property type="term" value="P:antifungal innate immune response"/>
    <property type="evidence" value="ECO:0007669"/>
    <property type="project" value="Ensembl"/>
</dbReference>
<dbReference type="GO" id="GO:0050830">
    <property type="term" value="P:defense response to Gram-positive bacterium"/>
    <property type="evidence" value="ECO:0007669"/>
    <property type="project" value="Ensembl"/>
</dbReference>
<dbReference type="PANTHER" id="PTHR39413:SF1">
    <property type="entry name" value="DEFENSIN BETA 136"/>
    <property type="match status" value="1"/>
</dbReference>
<gene>
    <name evidence="3" type="primary">Defb136</name>
</gene>
<dbReference type="CTD" id="613210"/>
<proteinExistence type="predicted"/>
<dbReference type="InterPro" id="IPR035307">
    <property type="entry name" value="DEFB136/42"/>
</dbReference>
<dbReference type="PANTHER" id="PTHR39413">
    <property type="entry name" value="BETA-DEFENSIN 136"/>
    <property type="match status" value="1"/>
</dbReference>